<keyword evidence="10" id="KW-0436">Ligase</keyword>
<dbReference type="InterPro" id="IPR032963">
    <property type="entry name" value="Gclm"/>
</dbReference>
<proteinExistence type="inferred from homology"/>
<evidence type="ECO:0000256" key="8">
    <source>
        <dbReference type="ARBA" id="ARBA00032926"/>
    </source>
</evidence>
<evidence type="ECO:0000256" key="2">
    <source>
        <dbReference type="ARBA" id="ARBA00008612"/>
    </source>
</evidence>
<dbReference type="UniPathway" id="UPA00142">
    <property type="reaction ID" value="UER00209"/>
</dbReference>
<keyword evidence="4" id="KW-0317">Glutathione biosynthesis</keyword>
<dbReference type="AlphaFoldDB" id="A0A1W0WCJ1"/>
<evidence type="ECO:0000313" key="11">
    <source>
        <dbReference type="Proteomes" id="UP000192578"/>
    </source>
</evidence>
<comment type="subunit">
    <text evidence="3">Heterodimer of a catalytic heavy chain and a regulatory light chain.</text>
</comment>
<evidence type="ECO:0000256" key="6">
    <source>
        <dbReference type="ARBA" id="ARBA00031154"/>
    </source>
</evidence>
<gene>
    <name evidence="10" type="ORF">BV898_12892</name>
</gene>
<evidence type="ECO:0000256" key="7">
    <source>
        <dbReference type="ARBA" id="ARBA00031732"/>
    </source>
</evidence>
<dbReference type="Gene3D" id="3.20.20.100">
    <property type="entry name" value="NADP-dependent oxidoreductase domain"/>
    <property type="match status" value="1"/>
</dbReference>
<comment type="pathway">
    <text evidence="1">Sulfur metabolism; glutathione biosynthesis; glutathione from L-cysteine and L-glutamate: step 1/2.</text>
</comment>
<protein>
    <recommendedName>
        <fullName evidence="7">GCS light chain</fullName>
    </recommendedName>
    <alternativeName>
        <fullName evidence="5">Gamma-ECS regulatory subunit</fullName>
    </alternativeName>
    <alternativeName>
        <fullName evidence="8">Gamma-glutamylcysteine synthetase regulatory subunit</fullName>
    </alternativeName>
    <alternativeName>
        <fullName evidence="6">Glutamate--cysteine ligase modifier subunit</fullName>
    </alternativeName>
</protein>
<evidence type="ECO:0000256" key="4">
    <source>
        <dbReference type="ARBA" id="ARBA00022684"/>
    </source>
</evidence>
<dbReference type="Proteomes" id="UP000192578">
    <property type="component" value="Unassembled WGS sequence"/>
</dbReference>
<keyword evidence="11" id="KW-1185">Reference proteome</keyword>
<evidence type="ECO:0000313" key="10">
    <source>
        <dbReference type="EMBL" id="OQV12873.1"/>
    </source>
</evidence>
<dbReference type="SUPFAM" id="SSF51430">
    <property type="entry name" value="NAD(P)-linked oxidoreductase"/>
    <property type="match status" value="1"/>
</dbReference>
<dbReference type="GO" id="GO:0035226">
    <property type="term" value="F:glutamate-cysteine ligase catalytic subunit binding"/>
    <property type="evidence" value="ECO:0007669"/>
    <property type="project" value="InterPro"/>
</dbReference>
<evidence type="ECO:0000256" key="5">
    <source>
        <dbReference type="ARBA" id="ARBA00030406"/>
    </source>
</evidence>
<evidence type="ECO:0000256" key="3">
    <source>
        <dbReference type="ARBA" id="ARBA00011532"/>
    </source>
</evidence>
<name>A0A1W0WCJ1_HYPEX</name>
<accession>A0A1W0WCJ1</accession>
<comment type="similarity">
    <text evidence="2">Belongs to the aldo/keto reductase family. Glutamate--cysteine ligase light chain subfamily.</text>
</comment>
<dbReference type="PANTHER" id="PTHR13295">
    <property type="entry name" value="GLUTAMATE CYSTEINE LIGASE REGULATORY SUBUNIT"/>
    <property type="match status" value="1"/>
</dbReference>
<evidence type="ECO:0000259" key="9">
    <source>
        <dbReference type="Pfam" id="PF00248"/>
    </source>
</evidence>
<evidence type="ECO:0000256" key="1">
    <source>
        <dbReference type="ARBA" id="ARBA00005006"/>
    </source>
</evidence>
<dbReference type="OrthoDB" id="5596051at2759"/>
<dbReference type="GO" id="GO:0017109">
    <property type="term" value="C:glutamate-cysteine ligase complex"/>
    <property type="evidence" value="ECO:0007669"/>
    <property type="project" value="TreeGrafter"/>
</dbReference>
<organism evidence="10 11">
    <name type="scientific">Hypsibius exemplaris</name>
    <name type="common">Freshwater tardigrade</name>
    <dbReference type="NCBI Taxonomy" id="2072580"/>
    <lineage>
        <taxon>Eukaryota</taxon>
        <taxon>Metazoa</taxon>
        <taxon>Ecdysozoa</taxon>
        <taxon>Tardigrada</taxon>
        <taxon>Eutardigrada</taxon>
        <taxon>Parachela</taxon>
        <taxon>Hypsibioidea</taxon>
        <taxon>Hypsibiidae</taxon>
        <taxon>Hypsibius</taxon>
    </lineage>
</organism>
<dbReference type="GO" id="GO:0006750">
    <property type="term" value="P:glutathione biosynthetic process"/>
    <property type="evidence" value="ECO:0007669"/>
    <property type="project" value="UniProtKB-UniPathway"/>
</dbReference>
<feature type="domain" description="NADP-dependent oxidoreductase" evidence="9">
    <location>
        <begin position="69"/>
        <end position="193"/>
    </location>
</feature>
<comment type="caution">
    <text evidence="10">The sequence shown here is derived from an EMBL/GenBank/DDBJ whole genome shotgun (WGS) entry which is preliminary data.</text>
</comment>
<dbReference type="EMBL" id="MTYJ01000135">
    <property type="protein sequence ID" value="OQV12873.1"/>
    <property type="molecule type" value="Genomic_DNA"/>
</dbReference>
<dbReference type="PANTHER" id="PTHR13295:SF4">
    <property type="entry name" value="GLUTAMATE--CYSTEINE LIGASE REGULATORY SUBUNIT"/>
    <property type="match status" value="1"/>
</dbReference>
<dbReference type="GO" id="GO:0030234">
    <property type="term" value="F:enzyme regulator activity"/>
    <property type="evidence" value="ECO:0007669"/>
    <property type="project" value="TreeGrafter"/>
</dbReference>
<dbReference type="GO" id="GO:0016874">
    <property type="term" value="F:ligase activity"/>
    <property type="evidence" value="ECO:0007669"/>
    <property type="project" value="UniProtKB-KW"/>
</dbReference>
<dbReference type="InterPro" id="IPR023210">
    <property type="entry name" value="NADP_OxRdtase_dom"/>
</dbReference>
<dbReference type="Pfam" id="PF00248">
    <property type="entry name" value="Aldo_ket_red"/>
    <property type="match status" value="1"/>
</dbReference>
<sequence length="254" mass="28144">MPLSEIIVNTGNILNSEHLKKRVNLGPQEELVDSLREALKSSAAELKKGAADKPDSRWACGDTTSDLFAEESREELKITVKIFLMDVTKESLISAVNETLRQLQVNTLDLLLLSVPSNNYDQFKEVWAALEGYAKSGALESIGVSDFDLAEFDKLYEAASVKPSVNQVNLESCCVIPPELSDFAKKNNVQLLTHNDPRTMLEPESVADILKSADLACLEPETCTVAWLVRYSAMVKLRGVVKSRGFIFSIHQKK</sequence>
<dbReference type="InterPro" id="IPR036812">
    <property type="entry name" value="NAD(P)_OxRdtase_dom_sf"/>
</dbReference>
<reference evidence="11" key="1">
    <citation type="submission" date="2017-01" db="EMBL/GenBank/DDBJ databases">
        <title>Comparative genomics of anhydrobiosis in the tardigrade Hypsibius dujardini.</title>
        <authorList>
            <person name="Yoshida Y."/>
            <person name="Koutsovoulos G."/>
            <person name="Laetsch D."/>
            <person name="Stevens L."/>
            <person name="Kumar S."/>
            <person name="Horikawa D."/>
            <person name="Ishino K."/>
            <person name="Komine S."/>
            <person name="Tomita M."/>
            <person name="Blaxter M."/>
            <person name="Arakawa K."/>
        </authorList>
    </citation>
    <scope>NUCLEOTIDE SEQUENCE [LARGE SCALE GENOMIC DNA]</scope>
    <source>
        <strain evidence="11">Z151</strain>
    </source>
</reference>